<sequence length="254" mass="27819">MRLAQRILGSEAQARNVVRRLLAKGWLQRASSGHYVFLPPDWGAEKVEDFDIFVLASASVDNGYVGWWAAASRHGFTTQVPNAIHVATDRQVPSREIQGNPVRYVKLSPRKFFGWQDMAASARTFRVSTPEKTVVDCVDRPDLCGGPTELARIVARASESLSDETLVELALRLGSVSACQRLGYLLDLTAPNYLSNSQRAKLRELIPSSARSIFGRAQRDAGDVGYVSDWGLLVNAAESDLLSEVGAYGRGPGR</sequence>
<evidence type="ECO:0000313" key="3">
    <source>
        <dbReference type="Proteomes" id="UP000094969"/>
    </source>
</evidence>
<gene>
    <name evidence="2" type="ORF">BHK69_18955</name>
</gene>
<evidence type="ECO:0000259" key="1">
    <source>
        <dbReference type="Pfam" id="PF09407"/>
    </source>
</evidence>
<dbReference type="Pfam" id="PF09407">
    <property type="entry name" value="AbiEi_1"/>
    <property type="match status" value="1"/>
</dbReference>
<proteinExistence type="predicted"/>
<reference evidence="2 3" key="1">
    <citation type="journal article" date="2015" name="Antonie Van Leeuwenhoek">
        <title>Bosea vaviloviae sp. nov., a new species of slow-growing rhizobia isolated from nodules of the relict species Vavilovia formosa (Stev.) Fed.</title>
        <authorList>
            <person name="Safronova V.I."/>
            <person name="Kuznetsova I.G."/>
            <person name="Sazanova A.L."/>
            <person name="Kimeklis A.K."/>
            <person name="Belimov A.A."/>
            <person name="Andronov E.E."/>
            <person name="Pinaev A.G."/>
            <person name="Chizhevskaya E.P."/>
            <person name="Pukhaev A.R."/>
            <person name="Popov K.P."/>
            <person name="Willems A."/>
            <person name="Tikhonovich I.A."/>
        </authorList>
    </citation>
    <scope>NUCLEOTIDE SEQUENCE [LARGE SCALE GENOMIC DNA]</scope>
    <source>
        <strain evidence="2 3">Vaf18</strain>
    </source>
</reference>
<dbReference type="STRING" id="1526658.BHK69_18955"/>
<dbReference type="EMBL" id="CP017147">
    <property type="protein sequence ID" value="AOO82244.1"/>
    <property type="molecule type" value="Genomic_DNA"/>
</dbReference>
<dbReference type="RefSeq" id="WP_069691454.1">
    <property type="nucleotide sequence ID" value="NZ_CP017147.1"/>
</dbReference>
<dbReference type="InterPro" id="IPR018547">
    <property type="entry name" value="AbiEi_C"/>
</dbReference>
<evidence type="ECO:0000313" key="2">
    <source>
        <dbReference type="EMBL" id="AOO82244.1"/>
    </source>
</evidence>
<keyword evidence="3" id="KW-1185">Reference proteome</keyword>
<organism evidence="2 3">
    <name type="scientific">Bosea vaviloviae</name>
    <dbReference type="NCBI Taxonomy" id="1526658"/>
    <lineage>
        <taxon>Bacteria</taxon>
        <taxon>Pseudomonadati</taxon>
        <taxon>Pseudomonadota</taxon>
        <taxon>Alphaproteobacteria</taxon>
        <taxon>Hyphomicrobiales</taxon>
        <taxon>Boseaceae</taxon>
        <taxon>Bosea</taxon>
    </lineage>
</organism>
<dbReference type="KEGG" id="bvv:BHK69_18955"/>
<dbReference type="OrthoDB" id="42441at2"/>
<feature type="domain" description="AbiEi antitoxin C-terminal" evidence="1">
    <location>
        <begin position="63"/>
        <end position="188"/>
    </location>
</feature>
<dbReference type="AlphaFoldDB" id="A0A1D7U4F2"/>
<name>A0A1D7U4F2_9HYPH</name>
<protein>
    <recommendedName>
        <fullName evidence="1">AbiEi antitoxin C-terminal domain-containing protein</fullName>
    </recommendedName>
</protein>
<dbReference type="Proteomes" id="UP000094969">
    <property type="component" value="Chromosome"/>
</dbReference>
<accession>A0A1D7U4F2</accession>